<evidence type="ECO:0000256" key="3">
    <source>
        <dbReference type="ARBA" id="ARBA00023125"/>
    </source>
</evidence>
<dbReference type="Gene3D" id="1.10.10.60">
    <property type="entry name" value="Homeodomain-like"/>
    <property type="match status" value="1"/>
</dbReference>
<dbReference type="PRINTS" id="PR00032">
    <property type="entry name" value="HTHARAC"/>
</dbReference>
<evidence type="ECO:0000256" key="7">
    <source>
        <dbReference type="SAM" id="MobiDB-lite"/>
    </source>
</evidence>
<evidence type="ECO:0000259" key="8">
    <source>
        <dbReference type="PROSITE" id="PS01124"/>
    </source>
</evidence>
<accession>A0A0P9YH81</accession>
<keyword evidence="5" id="KW-0804">Transcription</keyword>
<dbReference type="GO" id="GO:0009893">
    <property type="term" value="P:positive regulation of metabolic process"/>
    <property type="evidence" value="ECO:0007669"/>
    <property type="project" value="UniProtKB-ARBA"/>
</dbReference>
<dbReference type="EMBL" id="LJRC01000125">
    <property type="protein sequence ID" value="KPY37130.1"/>
    <property type="molecule type" value="Genomic_DNA"/>
</dbReference>
<feature type="compositionally biased region" description="Polar residues" evidence="7">
    <location>
        <begin position="69"/>
        <end position="83"/>
    </location>
</feature>
<dbReference type="InterPro" id="IPR037923">
    <property type="entry name" value="HTH-like"/>
</dbReference>
<comment type="caution">
    <text evidence="9">The sequence shown here is derived from an EMBL/GenBank/DDBJ whole genome shotgun (WGS) entry which is preliminary data.</text>
</comment>
<dbReference type="Pfam" id="PF02311">
    <property type="entry name" value="AraC_binding"/>
    <property type="match status" value="1"/>
</dbReference>
<dbReference type="PATRIC" id="fig|251707.3.peg.352"/>
<protein>
    <submittedName>
        <fullName evidence="9">AraC family transcriptional regulator</fullName>
    </submittedName>
</protein>
<dbReference type="InterPro" id="IPR020449">
    <property type="entry name" value="Tscrpt_reg_AraC-type_HTH"/>
</dbReference>
<dbReference type="AlphaFoldDB" id="A0A0P9YH81"/>
<dbReference type="GO" id="GO:0003700">
    <property type="term" value="F:DNA-binding transcription factor activity"/>
    <property type="evidence" value="ECO:0007669"/>
    <property type="project" value="InterPro"/>
</dbReference>
<name>A0A0P9YH81_9PSED</name>
<dbReference type="InterPro" id="IPR050204">
    <property type="entry name" value="AraC_XylS_family_regulators"/>
</dbReference>
<keyword evidence="3" id="KW-0238">DNA-binding</keyword>
<dbReference type="SUPFAM" id="SSF46689">
    <property type="entry name" value="Homeodomain-like"/>
    <property type="match status" value="2"/>
</dbReference>
<dbReference type="GO" id="GO:0005737">
    <property type="term" value="C:cytoplasm"/>
    <property type="evidence" value="ECO:0007669"/>
    <property type="project" value="UniProtKB-SubCell"/>
</dbReference>
<sequence length="391" mass="44441">MPMRPSRKWPSPRTIPTSLKWVRACPRSTAAATPASRTGKPRVWKSLPRKASGYRSTTSTCVSRRSMDRSSISYRSRSKQQVHGSGRRSFPLHQVQWPCPAQISYPRQTRTSSRRDISMTTHPLSPSDSTPFFWRDERLPFIEARSVQDGRKVCYARHSHDIFSIGAITRGQSTYLHEKTSRRVTAGTVVLMNPGDVHACNPIEDQPWSYLMLYVDSDWLGSVRDEPGAAFRPLTPTHSRAPALFAALTALYETLIDTQADTLQKHCTAVSFFALMHKTLGGETTVVEPRSPKVTRAAEYINEHFTKAIRLSDICEAANLSASYLIRAFEQRYHMTPHAYLLNRRIQHARNRLREGRLIADVALETGFADQAHFQREFKKHLAATPGQYRF</sequence>
<dbReference type="GO" id="GO:0043565">
    <property type="term" value="F:sequence-specific DNA binding"/>
    <property type="evidence" value="ECO:0007669"/>
    <property type="project" value="InterPro"/>
</dbReference>
<gene>
    <name evidence="9" type="ORF">ALO52_04289</name>
</gene>
<dbReference type="Gene3D" id="2.60.120.10">
    <property type="entry name" value="Jelly Rolls"/>
    <property type="match status" value="1"/>
</dbReference>
<feature type="compositionally biased region" description="Low complexity" evidence="7">
    <location>
        <begin position="55"/>
        <end position="64"/>
    </location>
</feature>
<evidence type="ECO:0000256" key="4">
    <source>
        <dbReference type="ARBA" id="ARBA00023159"/>
    </source>
</evidence>
<organism evidence="9 10">
    <name type="scientific">Pseudomonas syringae pv. primulae</name>
    <dbReference type="NCBI Taxonomy" id="251707"/>
    <lineage>
        <taxon>Bacteria</taxon>
        <taxon>Pseudomonadati</taxon>
        <taxon>Pseudomonadota</taxon>
        <taxon>Gammaproteobacteria</taxon>
        <taxon>Pseudomonadales</taxon>
        <taxon>Pseudomonadaceae</taxon>
        <taxon>Pseudomonas</taxon>
    </lineage>
</organism>
<feature type="compositionally biased region" description="Low complexity" evidence="7">
    <location>
        <begin position="25"/>
        <end position="38"/>
    </location>
</feature>
<proteinExistence type="predicted"/>
<keyword evidence="2" id="KW-0805">Transcription regulation</keyword>
<dbReference type="SUPFAM" id="SSF51215">
    <property type="entry name" value="Regulatory protein AraC"/>
    <property type="match status" value="1"/>
</dbReference>
<dbReference type="InterPro" id="IPR014710">
    <property type="entry name" value="RmlC-like_jellyroll"/>
</dbReference>
<dbReference type="InterPro" id="IPR018062">
    <property type="entry name" value="HTH_AraC-typ_CS"/>
</dbReference>
<feature type="domain" description="HTH araC/xylS-type" evidence="8">
    <location>
        <begin position="295"/>
        <end position="391"/>
    </location>
</feature>
<dbReference type="InterPro" id="IPR003313">
    <property type="entry name" value="AraC-bd"/>
</dbReference>
<evidence type="ECO:0000256" key="2">
    <source>
        <dbReference type="ARBA" id="ARBA00023015"/>
    </source>
</evidence>
<comment type="subcellular location">
    <subcellularLocation>
        <location evidence="1">Cytoplasm</location>
    </subcellularLocation>
</comment>
<reference evidence="9 10" key="1">
    <citation type="submission" date="2015-09" db="EMBL/GenBank/DDBJ databases">
        <title>Genome announcement of multiple Pseudomonas syringae strains.</title>
        <authorList>
            <person name="Thakur S."/>
            <person name="Wang P.W."/>
            <person name="Gong Y."/>
            <person name="Weir B.S."/>
            <person name="Guttman D.S."/>
        </authorList>
    </citation>
    <scope>NUCLEOTIDE SEQUENCE [LARGE SCALE GENOMIC DNA]</scope>
    <source>
        <strain evidence="9 10">ICMP3956</strain>
    </source>
</reference>
<evidence type="ECO:0000256" key="1">
    <source>
        <dbReference type="ARBA" id="ARBA00004496"/>
    </source>
</evidence>
<dbReference type="PROSITE" id="PS00041">
    <property type="entry name" value="HTH_ARAC_FAMILY_1"/>
    <property type="match status" value="1"/>
</dbReference>
<evidence type="ECO:0000256" key="5">
    <source>
        <dbReference type="ARBA" id="ARBA00023163"/>
    </source>
</evidence>
<evidence type="ECO:0000313" key="9">
    <source>
        <dbReference type="EMBL" id="KPY37130.1"/>
    </source>
</evidence>
<comment type="function">
    <text evidence="6">Regulatory protein of the TOL plasmid xyl operons. XylS activates the xylXYZLTEGFJQKIH operon required for the degradation of toluene, m-xylene and p-xylene.</text>
</comment>
<dbReference type="Proteomes" id="UP000050562">
    <property type="component" value="Unassembled WGS sequence"/>
</dbReference>
<dbReference type="PROSITE" id="PS01124">
    <property type="entry name" value="HTH_ARAC_FAMILY_2"/>
    <property type="match status" value="1"/>
</dbReference>
<evidence type="ECO:0000256" key="6">
    <source>
        <dbReference type="ARBA" id="ARBA00037345"/>
    </source>
</evidence>
<dbReference type="InterPro" id="IPR009057">
    <property type="entry name" value="Homeodomain-like_sf"/>
</dbReference>
<evidence type="ECO:0000313" key="10">
    <source>
        <dbReference type="Proteomes" id="UP000050562"/>
    </source>
</evidence>
<keyword evidence="4" id="KW-0010">Activator</keyword>
<dbReference type="SMART" id="SM00342">
    <property type="entry name" value="HTH_ARAC"/>
    <property type="match status" value="1"/>
</dbReference>
<dbReference type="Pfam" id="PF12833">
    <property type="entry name" value="HTH_18"/>
    <property type="match status" value="1"/>
</dbReference>
<dbReference type="PANTHER" id="PTHR46796">
    <property type="entry name" value="HTH-TYPE TRANSCRIPTIONAL ACTIVATOR RHAS-RELATED"/>
    <property type="match status" value="1"/>
</dbReference>
<dbReference type="InterPro" id="IPR018060">
    <property type="entry name" value="HTH_AraC"/>
</dbReference>
<feature type="region of interest" description="Disordered" evidence="7">
    <location>
        <begin position="25"/>
        <end position="88"/>
    </location>
</feature>